<evidence type="ECO:0000256" key="1">
    <source>
        <dbReference type="SAM" id="MobiDB-lite"/>
    </source>
</evidence>
<name>A0A7K0BNI3_9ACTN</name>
<protein>
    <submittedName>
        <fullName evidence="4">ComE operon protein 1</fullName>
    </submittedName>
</protein>
<dbReference type="GO" id="GO:0003677">
    <property type="term" value="F:DNA binding"/>
    <property type="evidence" value="ECO:0007669"/>
    <property type="project" value="InterPro"/>
</dbReference>
<dbReference type="InterPro" id="IPR010994">
    <property type="entry name" value="RuvA_2-like"/>
</dbReference>
<gene>
    <name evidence="4" type="primary">comEA</name>
    <name evidence="4" type="ORF">ACRB68_07940</name>
</gene>
<feature type="domain" description="Helix-hairpin-helix DNA-binding motif class 1" evidence="3">
    <location>
        <begin position="175"/>
        <end position="194"/>
    </location>
</feature>
<dbReference type="AlphaFoldDB" id="A0A7K0BNI3"/>
<feature type="region of interest" description="Disordered" evidence="1">
    <location>
        <begin position="1"/>
        <end position="33"/>
    </location>
</feature>
<dbReference type="RefSeq" id="WP_153530862.1">
    <property type="nucleotide sequence ID" value="NZ_WEGH01000001.1"/>
</dbReference>
<dbReference type="GO" id="GO:0006281">
    <property type="term" value="P:DNA repair"/>
    <property type="evidence" value="ECO:0007669"/>
    <property type="project" value="InterPro"/>
</dbReference>
<dbReference type="Gene3D" id="3.10.560.10">
    <property type="entry name" value="Outer membrane lipoprotein wza domain like"/>
    <property type="match status" value="1"/>
</dbReference>
<keyword evidence="5" id="KW-1185">Reference proteome</keyword>
<dbReference type="Pfam" id="PF12836">
    <property type="entry name" value="HHH_3"/>
    <property type="match status" value="1"/>
</dbReference>
<dbReference type="Gene3D" id="1.10.150.320">
    <property type="entry name" value="Photosystem II 12 kDa extrinsic protein"/>
    <property type="match status" value="1"/>
</dbReference>
<keyword evidence="2" id="KW-1133">Transmembrane helix</keyword>
<feature type="region of interest" description="Disordered" evidence="1">
    <location>
        <begin position="64"/>
        <end position="83"/>
    </location>
</feature>
<dbReference type="SMART" id="SM00278">
    <property type="entry name" value="HhH1"/>
    <property type="match status" value="2"/>
</dbReference>
<dbReference type="GO" id="GO:0015627">
    <property type="term" value="C:type II protein secretion system complex"/>
    <property type="evidence" value="ECO:0007669"/>
    <property type="project" value="TreeGrafter"/>
</dbReference>
<dbReference type="EMBL" id="WEGH01000001">
    <property type="protein sequence ID" value="MQY02759.1"/>
    <property type="molecule type" value="Genomic_DNA"/>
</dbReference>
<dbReference type="InterPro" id="IPR019554">
    <property type="entry name" value="Soluble_ligand-bd"/>
</dbReference>
<evidence type="ECO:0000259" key="3">
    <source>
        <dbReference type="SMART" id="SM00278"/>
    </source>
</evidence>
<proteinExistence type="predicted"/>
<feature type="region of interest" description="Disordered" evidence="1">
    <location>
        <begin position="145"/>
        <end position="164"/>
    </location>
</feature>
<evidence type="ECO:0000313" key="4">
    <source>
        <dbReference type="EMBL" id="MQY02759.1"/>
    </source>
</evidence>
<feature type="compositionally biased region" description="Low complexity" evidence="1">
    <location>
        <begin position="67"/>
        <end position="83"/>
    </location>
</feature>
<organism evidence="4 5">
    <name type="scientific">Actinomadura macrotermitis</name>
    <dbReference type="NCBI Taxonomy" id="2585200"/>
    <lineage>
        <taxon>Bacteria</taxon>
        <taxon>Bacillati</taxon>
        <taxon>Actinomycetota</taxon>
        <taxon>Actinomycetes</taxon>
        <taxon>Streptosporangiales</taxon>
        <taxon>Thermomonosporaceae</taxon>
        <taxon>Actinomadura</taxon>
    </lineage>
</organism>
<feature type="domain" description="Helix-hairpin-helix DNA-binding motif class 1" evidence="3">
    <location>
        <begin position="205"/>
        <end position="224"/>
    </location>
</feature>
<dbReference type="OrthoDB" id="9758724at2"/>
<sequence>MKLTDRLRQPATFGAPPSVRLRSGPEPPGRERPPSIRALVAVALVAVVAGAAYLWQARPRPEPVPAAPVRLSASDTAPSAAPSPGGTLLVHVLGKVRRPGVITLPAGSRVTDAIKAAGGVRPHAGTGELNLARRLVDGEQIPVGVAGAQGPPPTAPGSPAAPGGTPVDLNTATLEQLDQLPGVGPVLAQRILDHRTQHGAFRSVDQLQEVTGIGARRLADLKPLLRV</sequence>
<evidence type="ECO:0000256" key="2">
    <source>
        <dbReference type="SAM" id="Phobius"/>
    </source>
</evidence>
<evidence type="ECO:0000313" key="5">
    <source>
        <dbReference type="Proteomes" id="UP000487268"/>
    </source>
</evidence>
<comment type="caution">
    <text evidence="4">The sequence shown here is derived from an EMBL/GenBank/DDBJ whole genome shotgun (WGS) entry which is preliminary data.</text>
</comment>
<dbReference type="PANTHER" id="PTHR21180">
    <property type="entry name" value="ENDONUCLEASE/EXONUCLEASE/PHOSPHATASE FAMILY DOMAIN-CONTAINING PROTEIN 1"/>
    <property type="match status" value="1"/>
</dbReference>
<dbReference type="Proteomes" id="UP000487268">
    <property type="component" value="Unassembled WGS sequence"/>
</dbReference>
<keyword evidence="2" id="KW-0812">Transmembrane</keyword>
<keyword evidence="2" id="KW-0472">Membrane</keyword>
<reference evidence="4 5" key="1">
    <citation type="submission" date="2019-10" db="EMBL/GenBank/DDBJ databases">
        <title>Actinomadura rubteroloni sp. nov. and Actinomadura macrotermitis sp. nov., isolated from the gut of fungus growing-termite Macrotermes natalensis.</title>
        <authorList>
            <person name="Benndorf R."/>
            <person name="Martin K."/>
            <person name="Kuefner M."/>
            <person name="De Beer W."/>
            <person name="Kaster A.-K."/>
            <person name="Vollmers J."/>
            <person name="Poulsen M."/>
            <person name="Beemelmanns C."/>
        </authorList>
    </citation>
    <scope>NUCLEOTIDE SEQUENCE [LARGE SCALE GENOMIC DNA]</scope>
    <source>
        <strain evidence="4 5">RB68</strain>
    </source>
</reference>
<feature type="transmembrane region" description="Helical" evidence="2">
    <location>
        <begin position="36"/>
        <end position="55"/>
    </location>
</feature>
<dbReference type="InterPro" id="IPR003583">
    <property type="entry name" value="Hlx-hairpin-Hlx_DNA-bd_motif"/>
</dbReference>
<dbReference type="InterPro" id="IPR051675">
    <property type="entry name" value="Endo/Exo/Phosphatase_dom_1"/>
</dbReference>
<accession>A0A7K0BNI3</accession>
<dbReference type="Pfam" id="PF10531">
    <property type="entry name" value="SLBB"/>
    <property type="match status" value="1"/>
</dbReference>
<dbReference type="PANTHER" id="PTHR21180:SF32">
    <property type="entry name" value="ENDONUCLEASE_EXONUCLEASE_PHOSPHATASE FAMILY DOMAIN-CONTAINING PROTEIN 1"/>
    <property type="match status" value="1"/>
</dbReference>
<dbReference type="SUPFAM" id="SSF47781">
    <property type="entry name" value="RuvA domain 2-like"/>
    <property type="match status" value="1"/>
</dbReference>
<dbReference type="GO" id="GO:0015628">
    <property type="term" value="P:protein secretion by the type II secretion system"/>
    <property type="evidence" value="ECO:0007669"/>
    <property type="project" value="TreeGrafter"/>
</dbReference>